<organism evidence="1">
    <name type="scientific">Rhizophora mucronata</name>
    <name type="common">Asiatic mangrove</name>
    <dbReference type="NCBI Taxonomy" id="61149"/>
    <lineage>
        <taxon>Eukaryota</taxon>
        <taxon>Viridiplantae</taxon>
        <taxon>Streptophyta</taxon>
        <taxon>Embryophyta</taxon>
        <taxon>Tracheophyta</taxon>
        <taxon>Spermatophyta</taxon>
        <taxon>Magnoliopsida</taxon>
        <taxon>eudicotyledons</taxon>
        <taxon>Gunneridae</taxon>
        <taxon>Pentapetalae</taxon>
        <taxon>rosids</taxon>
        <taxon>fabids</taxon>
        <taxon>Malpighiales</taxon>
        <taxon>Rhizophoraceae</taxon>
        <taxon>Rhizophora</taxon>
    </lineage>
</organism>
<dbReference type="EMBL" id="GGEC01028390">
    <property type="protein sequence ID" value="MBX08874.1"/>
    <property type="molecule type" value="Transcribed_RNA"/>
</dbReference>
<evidence type="ECO:0000313" key="1">
    <source>
        <dbReference type="EMBL" id="MBX08874.1"/>
    </source>
</evidence>
<protein>
    <submittedName>
        <fullName evidence="1">Uncharacterized protein</fullName>
    </submittedName>
</protein>
<dbReference type="AlphaFoldDB" id="A0A2P2KT45"/>
<reference evidence="1" key="1">
    <citation type="submission" date="2018-02" db="EMBL/GenBank/DDBJ databases">
        <title>Rhizophora mucronata_Transcriptome.</title>
        <authorList>
            <person name="Meera S.P."/>
            <person name="Sreeshan A."/>
            <person name="Augustine A."/>
        </authorList>
    </citation>
    <scope>NUCLEOTIDE SEQUENCE</scope>
    <source>
        <tissue evidence="1">Leaf</tissue>
    </source>
</reference>
<sequence>MFPSNLHTWQTWQRDSSFPYR</sequence>
<proteinExistence type="predicted"/>
<accession>A0A2P2KT45</accession>
<name>A0A2P2KT45_RHIMU</name>